<feature type="repeat" description="TPR" evidence="3">
    <location>
        <begin position="208"/>
        <end position="241"/>
    </location>
</feature>
<dbReference type="Pfam" id="PF14559">
    <property type="entry name" value="TPR_19"/>
    <property type="match status" value="1"/>
</dbReference>
<organism evidence="5 6">
    <name type="scientific">Cryptosporangium aurantiacum</name>
    <dbReference type="NCBI Taxonomy" id="134849"/>
    <lineage>
        <taxon>Bacteria</taxon>
        <taxon>Bacillati</taxon>
        <taxon>Actinomycetota</taxon>
        <taxon>Actinomycetes</taxon>
        <taxon>Cryptosporangiales</taxon>
        <taxon>Cryptosporangiaceae</taxon>
        <taxon>Cryptosporangium</taxon>
    </lineage>
</organism>
<accession>A0A1M7KUY8</accession>
<dbReference type="Gene3D" id="1.25.40.10">
    <property type="entry name" value="Tetratricopeptide repeat domain"/>
    <property type="match status" value="4"/>
</dbReference>
<dbReference type="AlphaFoldDB" id="A0A1M7KUY8"/>
<dbReference type="SUPFAM" id="SSF48452">
    <property type="entry name" value="TPR-like"/>
    <property type="match status" value="2"/>
</dbReference>
<dbReference type="InterPro" id="IPR011990">
    <property type="entry name" value="TPR-like_helical_dom_sf"/>
</dbReference>
<feature type="repeat" description="TPR" evidence="3">
    <location>
        <begin position="349"/>
        <end position="382"/>
    </location>
</feature>
<dbReference type="EMBL" id="FRCS01000001">
    <property type="protein sequence ID" value="SHM69304.1"/>
    <property type="molecule type" value="Genomic_DNA"/>
</dbReference>
<protein>
    <submittedName>
        <fullName evidence="5">Tetratricopeptide repeat-containing protein</fullName>
    </submittedName>
</protein>
<dbReference type="InterPro" id="IPR042194">
    <property type="entry name" value="FHIPEP_1"/>
</dbReference>
<dbReference type="InterPro" id="IPR052346">
    <property type="entry name" value="O-mannosyl-transferase_TMTC"/>
</dbReference>
<dbReference type="PANTHER" id="PTHR44227:SF3">
    <property type="entry name" value="PROTEIN O-MANNOSYL-TRANSFERASE TMTC4"/>
    <property type="match status" value="1"/>
</dbReference>
<name>A0A1M7KUY8_9ACTN</name>
<feature type="repeat" description="TPR" evidence="3">
    <location>
        <begin position="315"/>
        <end position="348"/>
    </location>
</feature>
<keyword evidence="1" id="KW-0677">Repeat</keyword>
<feature type="compositionally biased region" description="Low complexity" evidence="4">
    <location>
        <begin position="838"/>
        <end position="857"/>
    </location>
</feature>
<sequence>MLRTPTAAIPSLLGDAYRDASIAGLDMHRIVDLLEPVRGAATADDSYLGERALDAAAGRAAGSPSYPVVDRLRSRYLAAVAADFHAVVAELAAADERSARAVWLGACASVLSIYRPTLLTHLTAVPPPGSEADPQVQRVRESVSDVLLGRWDRALPAVEGLLPLTGAPPPERARLLALAAMIRVYWRYDADAAQDLLDRAEQVCPTEPRVWEGIGRVRFLRRDFDAAADAYRRATELDPGYDGGYQGLSDCAVARGDTTEAERILLRAGADIPDSGDLRLYLLRLYAAPALFAEREDALGRLAEETVAVAPIGDYDVKTLLGNAYRDNGKPDLARTYYREAIALRPTRSTAYEELGYLESGAGEADAAAELFARAAEIDPAEWTSRFGLVLVHRARGDYDDAVEQLRVAIAVSNGLYDWTLRPYLIDLLLEADRLDDALAEARSCLADAVPTTDLRPALVQVATRLWADRREDAEALLAESGVDAAAREALRGEVAAAALDADTAVAAYRRASELDPDRSEYGWTLGRLLTDQQDWAGARAAIEAAYGTDHDDDAWNRALARLENERGNELFGEGGYDEAATAYECAARHQPTDPVYFSNLALAREYSAVLSHRAESYRLAAKALDAAIDVGGTDPDYAARREHLRTLLETVDRFGELMLRPAAVDPIRVLVSADLAPSVDPKRDGPDFLPVRIPALRERVRAATGVTIPGIRLVEDSLLPSGEFRVEINGVTTAHGTAPLDEPDASTLLAQLETVLRQNVWQFLSFDELDDLIVGGFEAIDGEAPVARARLGLAAILRALARDGVPMTDVSAVLRAVGPGVIRADDMPAALERARRAAAPPGFASPGFASPAAASPDGEGDQP</sequence>
<reference evidence="5 6" key="1">
    <citation type="submission" date="2016-11" db="EMBL/GenBank/DDBJ databases">
        <authorList>
            <person name="Jaros S."/>
            <person name="Januszkiewicz K."/>
            <person name="Wedrychowicz H."/>
        </authorList>
    </citation>
    <scope>NUCLEOTIDE SEQUENCE [LARGE SCALE GENOMIC DNA]</scope>
    <source>
        <strain evidence="5 6">DSM 46144</strain>
    </source>
</reference>
<dbReference type="PROSITE" id="PS50005">
    <property type="entry name" value="TPR"/>
    <property type="match status" value="3"/>
</dbReference>
<dbReference type="Proteomes" id="UP000184440">
    <property type="component" value="Unassembled WGS sequence"/>
</dbReference>
<dbReference type="PANTHER" id="PTHR44227">
    <property type="match status" value="1"/>
</dbReference>
<dbReference type="Pfam" id="PF13432">
    <property type="entry name" value="TPR_16"/>
    <property type="match status" value="2"/>
</dbReference>
<dbReference type="Gene3D" id="3.40.30.60">
    <property type="entry name" value="FHIPEP family, domain 1"/>
    <property type="match status" value="1"/>
</dbReference>
<gene>
    <name evidence="5" type="ORF">SAMN05443668_1011267</name>
</gene>
<evidence type="ECO:0000313" key="6">
    <source>
        <dbReference type="Proteomes" id="UP000184440"/>
    </source>
</evidence>
<dbReference type="STRING" id="134849.SAMN05443668_1011267"/>
<evidence type="ECO:0000256" key="1">
    <source>
        <dbReference type="ARBA" id="ARBA00022737"/>
    </source>
</evidence>
<keyword evidence="6" id="KW-1185">Reference proteome</keyword>
<evidence type="ECO:0000256" key="3">
    <source>
        <dbReference type="PROSITE-ProRule" id="PRU00339"/>
    </source>
</evidence>
<dbReference type="SMART" id="SM00028">
    <property type="entry name" value="TPR"/>
    <property type="match status" value="6"/>
</dbReference>
<evidence type="ECO:0000256" key="4">
    <source>
        <dbReference type="SAM" id="MobiDB-lite"/>
    </source>
</evidence>
<keyword evidence="2 3" id="KW-0802">TPR repeat</keyword>
<dbReference type="InterPro" id="IPR019734">
    <property type="entry name" value="TPR_rpt"/>
</dbReference>
<evidence type="ECO:0000313" key="5">
    <source>
        <dbReference type="EMBL" id="SHM69304.1"/>
    </source>
</evidence>
<proteinExistence type="predicted"/>
<evidence type="ECO:0000256" key="2">
    <source>
        <dbReference type="ARBA" id="ARBA00022803"/>
    </source>
</evidence>
<feature type="region of interest" description="Disordered" evidence="4">
    <location>
        <begin position="836"/>
        <end position="864"/>
    </location>
</feature>